<proteinExistence type="predicted"/>
<organism evidence="1 2">
    <name type="scientific">Pelotomaculum propionicicum</name>
    <dbReference type="NCBI Taxonomy" id="258475"/>
    <lineage>
        <taxon>Bacteria</taxon>
        <taxon>Bacillati</taxon>
        <taxon>Bacillota</taxon>
        <taxon>Clostridia</taxon>
        <taxon>Eubacteriales</taxon>
        <taxon>Desulfotomaculaceae</taxon>
        <taxon>Pelotomaculum</taxon>
    </lineage>
</organism>
<gene>
    <name evidence="1" type="ORF">Pmgp_00502</name>
</gene>
<dbReference type="Proteomes" id="UP000297597">
    <property type="component" value="Unassembled WGS sequence"/>
</dbReference>
<comment type="caution">
    <text evidence="1">The sequence shown here is derived from an EMBL/GenBank/DDBJ whole genome shotgun (WGS) entry which is preliminary data.</text>
</comment>
<name>A0A4Y7RWV7_9FIRM</name>
<dbReference type="AlphaFoldDB" id="A0A4Y7RWV7"/>
<evidence type="ECO:0000313" key="2">
    <source>
        <dbReference type="Proteomes" id="UP000297597"/>
    </source>
</evidence>
<reference evidence="1 2" key="1">
    <citation type="journal article" date="2018" name="Environ. Microbiol.">
        <title>Novel energy conservation strategies and behaviour of Pelotomaculum schinkii driving syntrophic propionate catabolism.</title>
        <authorList>
            <person name="Hidalgo-Ahumada C.A.P."/>
            <person name="Nobu M.K."/>
            <person name="Narihiro T."/>
            <person name="Tamaki H."/>
            <person name="Liu W.T."/>
            <person name="Kamagata Y."/>
            <person name="Stams A.J.M."/>
            <person name="Imachi H."/>
            <person name="Sousa D.Z."/>
        </authorList>
    </citation>
    <scope>NUCLEOTIDE SEQUENCE [LARGE SCALE GENOMIC DNA]</scope>
    <source>
        <strain evidence="1 2">MGP</strain>
    </source>
</reference>
<protein>
    <submittedName>
        <fullName evidence="1">Uncharacterized protein</fullName>
    </submittedName>
</protein>
<dbReference type="EMBL" id="QFFZ01000003">
    <property type="protein sequence ID" value="TEB13206.1"/>
    <property type="molecule type" value="Genomic_DNA"/>
</dbReference>
<keyword evidence="2" id="KW-1185">Reference proteome</keyword>
<accession>A0A4Y7RWV7</accession>
<sequence length="82" mass="9099">MCTITSDGIELQLLHNFEVYKETTAGTGLYNKKIHTGTPGISGNNYSLSIPWDTVFAGATNLQIWLYDMTSKDCLPDPPILY</sequence>
<evidence type="ECO:0000313" key="1">
    <source>
        <dbReference type="EMBL" id="TEB13206.1"/>
    </source>
</evidence>